<protein>
    <recommendedName>
        <fullName evidence="2">IrrE N-terminal-like domain-containing protein</fullName>
    </recommendedName>
</protein>
<dbReference type="Pfam" id="PF06114">
    <property type="entry name" value="Peptidase_M78"/>
    <property type="match status" value="1"/>
</dbReference>
<dbReference type="AlphaFoldDB" id="A0A1G9IX16"/>
<proteinExistence type="predicted"/>
<dbReference type="PANTHER" id="PTHR43236">
    <property type="entry name" value="ANTITOXIN HIGA1"/>
    <property type="match status" value="1"/>
</dbReference>
<evidence type="ECO:0000256" key="1">
    <source>
        <dbReference type="SAM" id="Coils"/>
    </source>
</evidence>
<dbReference type="Gene3D" id="1.10.10.2910">
    <property type="match status" value="1"/>
</dbReference>
<evidence type="ECO:0000313" key="3">
    <source>
        <dbReference type="EMBL" id="SDL29586.1"/>
    </source>
</evidence>
<dbReference type="PANTHER" id="PTHR43236:SF1">
    <property type="entry name" value="BLL7220 PROTEIN"/>
    <property type="match status" value="1"/>
</dbReference>
<feature type="coiled-coil region" evidence="1">
    <location>
        <begin position="230"/>
        <end position="272"/>
    </location>
</feature>
<feature type="domain" description="IrrE N-terminal-like" evidence="2">
    <location>
        <begin position="48"/>
        <end position="179"/>
    </location>
</feature>
<sequence length="273" mass="31789">MAAITNYVEKLDSITLKEVQNFASKYYNQLVNKGVNVGELLDELVAELDIDVLYFDFNQPGAEGEAIHGIYLRSQDQSKRVHKIIINNNDSEKTQNFTLAHELFHHLLIEEKPAKLIKLLSDDKLMERAGDHFAACFLMNSKIFEVNHDFLNKNRPFEEVVMKLSDVFITPYESVVRRLYELNLLPDRNHYLLELREEELIIRREKFLGPTVLDASSQKNTFQPYINLLIKGLEEDKISYLNAIKRLNKVSLKKAQEIEQTYREELAEIEADD</sequence>
<name>A0A1G9IX16_9BACL</name>
<dbReference type="Proteomes" id="UP000199008">
    <property type="component" value="Unassembled WGS sequence"/>
</dbReference>
<dbReference type="InterPro" id="IPR052345">
    <property type="entry name" value="Rad_response_metalloprotease"/>
</dbReference>
<dbReference type="OrthoDB" id="42613at2"/>
<gene>
    <name evidence="3" type="ORF">SAMN05216216_1393</name>
</gene>
<dbReference type="InterPro" id="IPR010359">
    <property type="entry name" value="IrrE_HExxH"/>
</dbReference>
<dbReference type="EMBL" id="FNFY01000039">
    <property type="protein sequence ID" value="SDL29586.1"/>
    <property type="molecule type" value="Genomic_DNA"/>
</dbReference>
<evidence type="ECO:0000313" key="4">
    <source>
        <dbReference type="Proteomes" id="UP000199008"/>
    </source>
</evidence>
<dbReference type="RefSeq" id="WP_092988141.1">
    <property type="nucleotide sequence ID" value="NZ_FNFY01000039.1"/>
</dbReference>
<reference evidence="4" key="1">
    <citation type="submission" date="2016-10" db="EMBL/GenBank/DDBJ databases">
        <authorList>
            <person name="Varghese N."/>
            <person name="Submissions S."/>
        </authorList>
    </citation>
    <scope>NUCLEOTIDE SEQUENCE [LARGE SCALE GENOMIC DNA]</scope>
    <source>
        <strain evidence="4">CGMCC 1.8895</strain>
    </source>
</reference>
<keyword evidence="1" id="KW-0175">Coiled coil</keyword>
<accession>A0A1G9IX16</accession>
<keyword evidence="4" id="KW-1185">Reference proteome</keyword>
<dbReference type="STRING" id="576118.SAMN05216216_1393"/>
<organism evidence="3 4">
    <name type="scientific">Lacicoccus qingdaonensis</name>
    <dbReference type="NCBI Taxonomy" id="576118"/>
    <lineage>
        <taxon>Bacteria</taxon>
        <taxon>Bacillati</taxon>
        <taxon>Bacillota</taxon>
        <taxon>Bacilli</taxon>
        <taxon>Bacillales</taxon>
        <taxon>Salinicoccaceae</taxon>
        <taxon>Lacicoccus</taxon>
    </lineage>
</organism>
<evidence type="ECO:0000259" key="2">
    <source>
        <dbReference type="Pfam" id="PF06114"/>
    </source>
</evidence>